<keyword evidence="1" id="KW-1133">Transmembrane helix</keyword>
<feature type="non-terminal residue" evidence="2">
    <location>
        <position position="1"/>
    </location>
</feature>
<organism evidence="2 3">
    <name type="scientific">Candidatus Amesbacteria bacterium GW2011_GWA1_47_16</name>
    <dbReference type="NCBI Taxonomy" id="1618353"/>
    <lineage>
        <taxon>Bacteria</taxon>
        <taxon>Candidatus Amesiibacteriota</taxon>
    </lineage>
</organism>
<evidence type="ECO:0000313" key="2">
    <source>
        <dbReference type="EMBL" id="KKU63452.1"/>
    </source>
</evidence>
<dbReference type="EMBL" id="LCNV01000024">
    <property type="protein sequence ID" value="KKU63452.1"/>
    <property type="molecule type" value="Genomic_DNA"/>
</dbReference>
<name>A0A0G1S291_9BACT</name>
<protein>
    <submittedName>
        <fullName evidence="2">Uncharacterized protein</fullName>
    </submittedName>
</protein>
<accession>A0A0G1S291</accession>
<dbReference type="AlphaFoldDB" id="A0A0G1S291"/>
<keyword evidence="1" id="KW-0472">Membrane</keyword>
<comment type="caution">
    <text evidence="2">The sequence shown here is derived from an EMBL/GenBank/DDBJ whole genome shotgun (WGS) entry which is preliminary data.</text>
</comment>
<sequence>KKAKPKRLTSILIIGLFVALTIVSLVTVSYLPTAGWLAYKSTHVPLSFKYPKDWPVSVCSEPILFPQMKIEEVVSFDKECDWMQSQTSIGDVTVQKVDDVDAYVKGFTGPAKIYGYGSSLKSVQVGNKTGYLLVYTPHPTKPPIYPSPKKKTYFVKANNLVYIIRLDERNFYKGNEAETTKTFEKILSTFQF</sequence>
<feature type="transmembrane region" description="Helical" evidence="1">
    <location>
        <begin position="12"/>
        <end position="39"/>
    </location>
</feature>
<evidence type="ECO:0000313" key="3">
    <source>
        <dbReference type="Proteomes" id="UP000034364"/>
    </source>
</evidence>
<gene>
    <name evidence="2" type="ORF">UX87_C0024G0021</name>
</gene>
<reference evidence="2 3" key="1">
    <citation type="journal article" date="2015" name="Nature">
        <title>rRNA introns, odd ribosomes, and small enigmatic genomes across a large radiation of phyla.</title>
        <authorList>
            <person name="Brown C.T."/>
            <person name="Hug L.A."/>
            <person name="Thomas B.C."/>
            <person name="Sharon I."/>
            <person name="Castelle C.J."/>
            <person name="Singh A."/>
            <person name="Wilkins M.J."/>
            <person name="Williams K.H."/>
            <person name="Banfield J.F."/>
        </authorList>
    </citation>
    <scope>NUCLEOTIDE SEQUENCE [LARGE SCALE GENOMIC DNA]</scope>
</reference>
<proteinExistence type="predicted"/>
<dbReference type="Proteomes" id="UP000034364">
    <property type="component" value="Unassembled WGS sequence"/>
</dbReference>
<keyword evidence="1" id="KW-0812">Transmembrane</keyword>
<evidence type="ECO:0000256" key="1">
    <source>
        <dbReference type="SAM" id="Phobius"/>
    </source>
</evidence>